<name>A0A517VYE3_9PLAN</name>
<dbReference type="KEGG" id="gaw:V144x_35100"/>
<sequence>MRYVLIFLFLSVPITTNAQLIRIKPPRIPTKPPTANDFQRELENAGREIKDVWEKIRNLNPPNASEELWGEAGRVAYVTAAKIMAKRSSTGEALPANIKHKLRPFYDDLVDRVTVHWGTPTLDEWAAAKFKVRLTDTESDAQTYGYDIYTRWQKGEHSDEDVCDLMSHELMHSRQYERFRKSLSNFGYQYFKEYKRSNQNYRNNKLEVEAYEKAPHCVSLGVTKSDGYVEFHRRLVQSWQNPVAVGRPAIIELQFPRGSIKNQLQPIRGRSIEAKWIGYLIHHIVGNPPNEKGYKEFHRRLKNVWKEKPPIGNSAIKELKFPEGSLAEQLKDIPGRSNEAKWIGFIFHHVVGNPPNEEGYKEFHRRLLQVWKNLPPCGPKAIIDLQFPEGSIENQLKPIPGRTIEEKWIGYFIHHIVGNHAELK</sequence>
<gene>
    <name evidence="1" type="ORF">V144x_35100</name>
</gene>
<dbReference type="EMBL" id="CP037920">
    <property type="protein sequence ID" value="QDT98026.1"/>
    <property type="molecule type" value="Genomic_DNA"/>
</dbReference>
<evidence type="ECO:0000313" key="2">
    <source>
        <dbReference type="Proteomes" id="UP000318704"/>
    </source>
</evidence>
<organism evidence="1 2">
    <name type="scientific">Gimesia aquarii</name>
    <dbReference type="NCBI Taxonomy" id="2527964"/>
    <lineage>
        <taxon>Bacteria</taxon>
        <taxon>Pseudomonadati</taxon>
        <taxon>Planctomycetota</taxon>
        <taxon>Planctomycetia</taxon>
        <taxon>Planctomycetales</taxon>
        <taxon>Planctomycetaceae</taxon>
        <taxon>Gimesia</taxon>
    </lineage>
</organism>
<evidence type="ECO:0008006" key="3">
    <source>
        <dbReference type="Google" id="ProtNLM"/>
    </source>
</evidence>
<dbReference type="AlphaFoldDB" id="A0A517VYE3"/>
<dbReference type="Proteomes" id="UP000318704">
    <property type="component" value="Chromosome"/>
</dbReference>
<evidence type="ECO:0000313" key="1">
    <source>
        <dbReference type="EMBL" id="QDT98026.1"/>
    </source>
</evidence>
<protein>
    <recommendedName>
        <fullName evidence="3">DUF4157 domain-containing protein</fullName>
    </recommendedName>
</protein>
<dbReference type="RefSeq" id="WP_144986351.1">
    <property type="nucleotide sequence ID" value="NZ_CP037920.1"/>
</dbReference>
<reference evidence="1 2" key="1">
    <citation type="submission" date="2019-03" db="EMBL/GenBank/DDBJ databases">
        <title>Deep-cultivation of Planctomycetes and their phenomic and genomic characterization uncovers novel biology.</title>
        <authorList>
            <person name="Wiegand S."/>
            <person name="Jogler M."/>
            <person name="Boedeker C."/>
            <person name="Pinto D."/>
            <person name="Vollmers J."/>
            <person name="Rivas-Marin E."/>
            <person name="Kohn T."/>
            <person name="Peeters S.H."/>
            <person name="Heuer A."/>
            <person name="Rast P."/>
            <person name="Oberbeckmann S."/>
            <person name="Bunk B."/>
            <person name="Jeske O."/>
            <person name="Meyerdierks A."/>
            <person name="Storesund J.E."/>
            <person name="Kallscheuer N."/>
            <person name="Luecker S."/>
            <person name="Lage O.M."/>
            <person name="Pohl T."/>
            <person name="Merkel B.J."/>
            <person name="Hornburger P."/>
            <person name="Mueller R.-W."/>
            <person name="Bruemmer F."/>
            <person name="Labrenz M."/>
            <person name="Spormann A.M."/>
            <person name="Op den Camp H."/>
            <person name="Overmann J."/>
            <person name="Amann R."/>
            <person name="Jetten M.S.M."/>
            <person name="Mascher T."/>
            <person name="Medema M.H."/>
            <person name="Devos D.P."/>
            <person name="Kaster A.-K."/>
            <person name="Ovreas L."/>
            <person name="Rohde M."/>
            <person name="Galperin M.Y."/>
            <person name="Jogler C."/>
        </authorList>
    </citation>
    <scope>NUCLEOTIDE SEQUENCE [LARGE SCALE GENOMIC DNA]</scope>
    <source>
        <strain evidence="1 2">V144</strain>
    </source>
</reference>
<accession>A0A517VYE3</accession>
<proteinExistence type="predicted"/>